<protein>
    <submittedName>
        <fullName evidence="3">Mobile element protein</fullName>
    </submittedName>
</protein>
<evidence type="ECO:0000313" key="3">
    <source>
        <dbReference type="EMBL" id="CAA9231756.1"/>
    </source>
</evidence>
<proteinExistence type="predicted"/>
<feature type="region of interest" description="Disordered" evidence="1">
    <location>
        <begin position="1"/>
        <end position="43"/>
    </location>
</feature>
<dbReference type="GO" id="GO:0006313">
    <property type="term" value="P:DNA transposition"/>
    <property type="evidence" value="ECO:0007669"/>
    <property type="project" value="InterPro"/>
</dbReference>
<name>A0A6J4HTT9_9BACT</name>
<dbReference type="InterPro" id="IPR002559">
    <property type="entry name" value="Transposase_11"/>
</dbReference>
<gene>
    <name evidence="3" type="ORF">AVDCRST_MAG63-995</name>
</gene>
<dbReference type="GO" id="GO:0004803">
    <property type="term" value="F:transposase activity"/>
    <property type="evidence" value="ECO:0007669"/>
    <property type="project" value="InterPro"/>
</dbReference>
<dbReference type="GO" id="GO:0003677">
    <property type="term" value="F:DNA binding"/>
    <property type="evidence" value="ECO:0007669"/>
    <property type="project" value="InterPro"/>
</dbReference>
<dbReference type="Pfam" id="PF01609">
    <property type="entry name" value="DDE_Tnp_1"/>
    <property type="match status" value="1"/>
</dbReference>
<organism evidence="3">
    <name type="scientific">uncultured Armatimonadetes bacterium</name>
    <dbReference type="NCBI Taxonomy" id="157466"/>
    <lineage>
        <taxon>Bacteria</taxon>
        <taxon>Bacillati</taxon>
        <taxon>Armatimonadota</taxon>
        <taxon>environmental samples</taxon>
    </lineage>
</organism>
<evidence type="ECO:0000256" key="1">
    <source>
        <dbReference type="SAM" id="MobiDB-lite"/>
    </source>
</evidence>
<sequence>MHISRDATEIAARQRSTSKPKVPTAPPKKRGRPKKGEVREQVPTRLQKQLSQTVEQALSELPRLCEKGTKTDSKGHWHFWVGWKAHIDWTDGGLPVNVVMTSAAIHDSQVAIPLAKRTAQRVTSLYDLMDSAYDAKEIKQVSRELGHVPIIDPNRRPANSIPLEPASVLRFRERSVAERGNSRLKDEFGCRNLRVRGHAKAHLHVMLGVLALFADQLLKPLTG</sequence>
<dbReference type="EMBL" id="CADCTO010000134">
    <property type="protein sequence ID" value="CAA9231756.1"/>
    <property type="molecule type" value="Genomic_DNA"/>
</dbReference>
<evidence type="ECO:0000259" key="2">
    <source>
        <dbReference type="Pfam" id="PF01609"/>
    </source>
</evidence>
<accession>A0A6J4HTT9</accession>
<feature type="domain" description="Transposase IS4-like" evidence="2">
    <location>
        <begin position="66"/>
        <end position="212"/>
    </location>
</feature>
<dbReference type="AlphaFoldDB" id="A0A6J4HTT9"/>
<reference evidence="3" key="1">
    <citation type="submission" date="2020-02" db="EMBL/GenBank/DDBJ databases">
        <authorList>
            <person name="Meier V. D."/>
        </authorList>
    </citation>
    <scope>NUCLEOTIDE SEQUENCE</scope>
    <source>
        <strain evidence="3">AVDCRST_MAG63</strain>
    </source>
</reference>